<evidence type="ECO:0000313" key="4">
    <source>
        <dbReference type="Proteomes" id="UP000013827"/>
    </source>
</evidence>
<keyword evidence="4" id="KW-1185">Reference proteome</keyword>
<comment type="similarity">
    <text evidence="1">Belongs to the aspartyl/asparaginyl beta-hydroxylase family.</text>
</comment>
<reference evidence="4" key="1">
    <citation type="journal article" date="2013" name="Nature">
        <title>Pan genome of the phytoplankton Emiliania underpins its global distribution.</title>
        <authorList>
            <person name="Read B.A."/>
            <person name="Kegel J."/>
            <person name="Klute M.J."/>
            <person name="Kuo A."/>
            <person name="Lefebvre S.C."/>
            <person name="Maumus F."/>
            <person name="Mayer C."/>
            <person name="Miller J."/>
            <person name="Monier A."/>
            <person name="Salamov A."/>
            <person name="Young J."/>
            <person name="Aguilar M."/>
            <person name="Claverie J.M."/>
            <person name="Frickenhaus S."/>
            <person name="Gonzalez K."/>
            <person name="Herman E.K."/>
            <person name="Lin Y.C."/>
            <person name="Napier J."/>
            <person name="Ogata H."/>
            <person name="Sarno A.F."/>
            <person name="Shmutz J."/>
            <person name="Schroeder D."/>
            <person name="de Vargas C."/>
            <person name="Verret F."/>
            <person name="von Dassow P."/>
            <person name="Valentin K."/>
            <person name="Van de Peer Y."/>
            <person name="Wheeler G."/>
            <person name="Dacks J.B."/>
            <person name="Delwiche C.F."/>
            <person name="Dyhrman S.T."/>
            <person name="Glockner G."/>
            <person name="John U."/>
            <person name="Richards T."/>
            <person name="Worden A.Z."/>
            <person name="Zhang X."/>
            <person name="Grigoriev I.V."/>
            <person name="Allen A.E."/>
            <person name="Bidle K."/>
            <person name="Borodovsky M."/>
            <person name="Bowler C."/>
            <person name="Brownlee C."/>
            <person name="Cock J.M."/>
            <person name="Elias M."/>
            <person name="Gladyshev V.N."/>
            <person name="Groth M."/>
            <person name="Guda C."/>
            <person name="Hadaegh A."/>
            <person name="Iglesias-Rodriguez M.D."/>
            <person name="Jenkins J."/>
            <person name="Jones B.M."/>
            <person name="Lawson T."/>
            <person name="Leese F."/>
            <person name="Lindquist E."/>
            <person name="Lobanov A."/>
            <person name="Lomsadze A."/>
            <person name="Malik S.B."/>
            <person name="Marsh M.E."/>
            <person name="Mackinder L."/>
            <person name="Mock T."/>
            <person name="Mueller-Roeber B."/>
            <person name="Pagarete A."/>
            <person name="Parker M."/>
            <person name="Probert I."/>
            <person name="Quesneville H."/>
            <person name="Raines C."/>
            <person name="Rensing S.A."/>
            <person name="Riano-Pachon D.M."/>
            <person name="Richier S."/>
            <person name="Rokitta S."/>
            <person name="Shiraiwa Y."/>
            <person name="Soanes D.M."/>
            <person name="van der Giezen M."/>
            <person name="Wahlund T.M."/>
            <person name="Williams B."/>
            <person name="Wilson W."/>
            <person name="Wolfe G."/>
            <person name="Wurch L.L."/>
        </authorList>
    </citation>
    <scope>NUCLEOTIDE SEQUENCE</scope>
</reference>
<dbReference type="GeneID" id="17255634"/>
<dbReference type="Gene3D" id="2.130.10.10">
    <property type="entry name" value="YVTN repeat-like/Quinoprotein amine dehydrogenase"/>
    <property type="match status" value="1"/>
</dbReference>
<sequence>MATLLADQPLLSSFDTSACGSTSVVPDPFVSTSGAAHDLAPRELVPSRLLLMTHSRLLWFDVESLSTSLLLEERDSRFRGAFAADHGRSLVTLATPGTGPPFRESLFIEVALSTGDVLRRVQAEATFDGHEAVRYGDRVYVVSTGSGAINVYDVGSLALVRRHALWRRRDHINTVALTPSTMLVLLHGLRRAPSEVQIVERSGHMSAGRLPAVGNSSHGLAYWRGELLTLDSDGGIAVHGGVAYFGLSPPQRRLLRKRVNSTLVALELASGAELWRRPLPTHGLLNLIAHPSYLSALAPPGTIPLAAKAMRRGAAPRAMPATERIVSLGPVDVTELRALTADLWGGSHSWLHLFPGLPNYGKTQRWRVLFPAWRRFSAALLPLLDELFGRRLGLGPEYRNRLLRVQMNRMPRGADIARHQDRGFYATTAHRYHIPVLIPKCIRFSHVRQRAEGEAGQEAWQEIPFKEGEAFEVNNRIPHRVTQTGPYERVTLIVDLLDGPVDATVDIEPGCASWFDAACYKGGTAASRNASL</sequence>
<reference evidence="3" key="2">
    <citation type="submission" date="2024-10" db="UniProtKB">
        <authorList>
            <consortium name="EnsemblProtists"/>
        </authorList>
    </citation>
    <scope>IDENTIFICATION</scope>
</reference>
<dbReference type="HOGENOM" id="CLU_512359_0_0_1"/>
<dbReference type="InterPro" id="IPR007803">
    <property type="entry name" value="Asp/Arg/Pro-Hydrxlase"/>
</dbReference>
<dbReference type="SUPFAM" id="SSF51197">
    <property type="entry name" value="Clavaminate synthase-like"/>
    <property type="match status" value="1"/>
</dbReference>
<organism evidence="3 4">
    <name type="scientific">Emiliania huxleyi (strain CCMP1516)</name>
    <dbReference type="NCBI Taxonomy" id="280463"/>
    <lineage>
        <taxon>Eukaryota</taxon>
        <taxon>Haptista</taxon>
        <taxon>Haptophyta</taxon>
        <taxon>Prymnesiophyceae</taxon>
        <taxon>Isochrysidales</taxon>
        <taxon>Noelaerhabdaceae</taxon>
        <taxon>Emiliania</taxon>
    </lineage>
</organism>
<evidence type="ECO:0000313" key="3">
    <source>
        <dbReference type="EnsemblProtists" id="EOD09586"/>
    </source>
</evidence>
<name>A0A0D3IEA1_EMIH1</name>
<dbReference type="KEGG" id="ehx:EMIHUDRAFT_198112"/>
<proteinExistence type="inferred from homology"/>
<dbReference type="AlphaFoldDB" id="A0A0D3IEA1"/>
<dbReference type="PaxDb" id="2903-EOD09586"/>
<dbReference type="InterPro" id="IPR011044">
    <property type="entry name" value="Quino_amine_DH_bsu"/>
</dbReference>
<dbReference type="Pfam" id="PF05118">
    <property type="entry name" value="Asp_Arg_Hydrox"/>
    <property type="match status" value="1"/>
</dbReference>
<dbReference type="Proteomes" id="UP000013827">
    <property type="component" value="Unassembled WGS sequence"/>
</dbReference>
<evidence type="ECO:0000256" key="1">
    <source>
        <dbReference type="ARBA" id="ARBA00007730"/>
    </source>
</evidence>
<dbReference type="RefSeq" id="XP_005762015.1">
    <property type="nucleotide sequence ID" value="XM_005761958.1"/>
</dbReference>
<dbReference type="InterPro" id="IPR027443">
    <property type="entry name" value="IPNS-like_sf"/>
</dbReference>
<evidence type="ECO:0000259" key="2">
    <source>
        <dbReference type="Pfam" id="PF05118"/>
    </source>
</evidence>
<dbReference type="SUPFAM" id="SSF50969">
    <property type="entry name" value="YVTN repeat-like/Quinoprotein amine dehydrogenase"/>
    <property type="match status" value="1"/>
</dbReference>
<feature type="domain" description="Aspartyl/asparaginy/proline hydroxylase" evidence="2">
    <location>
        <begin position="400"/>
        <end position="496"/>
    </location>
</feature>
<accession>A0A0D3IEA1</accession>
<protein>
    <recommendedName>
        <fullName evidence="2">Aspartyl/asparaginy/proline hydroxylase domain-containing protein</fullName>
    </recommendedName>
</protein>
<dbReference type="EnsemblProtists" id="EOD09586">
    <property type="protein sequence ID" value="EOD09586"/>
    <property type="gene ID" value="EMIHUDRAFT_198112"/>
</dbReference>
<dbReference type="Gene3D" id="2.60.120.330">
    <property type="entry name" value="B-lactam Antibiotic, Isopenicillin N Synthase, Chain"/>
    <property type="match status" value="1"/>
</dbReference>
<dbReference type="InterPro" id="IPR015943">
    <property type="entry name" value="WD40/YVTN_repeat-like_dom_sf"/>
</dbReference>